<dbReference type="EMBL" id="CM004467">
    <property type="protein sequence ID" value="OCT98346.1"/>
    <property type="molecule type" value="Genomic_DNA"/>
</dbReference>
<accession>A0A974DWN0</accession>
<proteinExistence type="predicted"/>
<evidence type="ECO:0000313" key="1">
    <source>
        <dbReference type="EMBL" id="OCT98346.1"/>
    </source>
</evidence>
<reference evidence="2" key="1">
    <citation type="journal article" date="2016" name="Nature">
        <title>Genome evolution in the allotetraploid frog Xenopus laevis.</title>
        <authorList>
            <person name="Session A.M."/>
            <person name="Uno Y."/>
            <person name="Kwon T."/>
            <person name="Chapman J.A."/>
            <person name="Toyoda A."/>
            <person name="Takahashi S."/>
            <person name="Fukui A."/>
            <person name="Hikosaka A."/>
            <person name="Suzuki A."/>
            <person name="Kondo M."/>
            <person name="van Heeringen S.J."/>
            <person name="Quigley I."/>
            <person name="Heinz S."/>
            <person name="Ogino H."/>
            <person name="Ochi H."/>
            <person name="Hellsten U."/>
            <person name="Lyons J.B."/>
            <person name="Simakov O."/>
            <person name="Putnam N."/>
            <person name="Stites J."/>
            <person name="Kuroki Y."/>
            <person name="Tanaka T."/>
            <person name="Michiue T."/>
            <person name="Watanabe M."/>
            <person name="Bogdanovic O."/>
            <person name="Lister R."/>
            <person name="Georgiou G."/>
            <person name="Paranjpe S.S."/>
            <person name="van Kruijsbergen I."/>
            <person name="Shu S."/>
            <person name="Carlson J."/>
            <person name="Kinoshita T."/>
            <person name="Ohta Y."/>
            <person name="Mawaribuchi S."/>
            <person name="Jenkins J."/>
            <person name="Grimwood J."/>
            <person name="Schmutz J."/>
            <person name="Mitros T."/>
            <person name="Mozaffari S.V."/>
            <person name="Suzuki Y."/>
            <person name="Haramoto Y."/>
            <person name="Yamamoto T.S."/>
            <person name="Takagi C."/>
            <person name="Heald R."/>
            <person name="Miller K."/>
            <person name="Haudenschild C."/>
            <person name="Kitzman J."/>
            <person name="Nakayama T."/>
            <person name="Izutsu Y."/>
            <person name="Robert J."/>
            <person name="Fortriede J."/>
            <person name="Burns K."/>
            <person name="Lotay V."/>
            <person name="Karimi K."/>
            <person name="Yasuoka Y."/>
            <person name="Dichmann D.S."/>
            <person name="Flajnik M.F."/>
            <person name="Houston D.W."/>
            <person name="Shendure J."/>
            <person name="DuPasquier L."/>
            <person name="Vize P.D."/>
            <person name="Zorn A.M."/>
            <person name="Ito M."/>
            <person name="Marcotte E.M."/>
            <person name="Wallingford J.B."/>
            <person name="Ito Y."/>
            <person name="Asashima M."/>
            <person name="Ueno N."/>
            <person name="Matsuda Y."/>
            <person name="Veenstra G.J."/>
            <person name="Fujiyama A."/>
            <person name="Harland R.M."/>
            <person name="Taira M."/>
            <person name="Rokhsar D.S."/>
        </authorList>
    </citation>
    <scope>NUCLEOTIDE SEQUENCE [LARGE SCALE GENOMIC DNA]</scope>
    <source>
        <strain evidence="2">J</strain>
    </source>
</reference>
<gene>
    <name evidence="1" type="ORF">XELAEV_18010577mg</name>
</gene>
<dbReference type="AlphaFoldDB" id="A0A974DWN0"/>
<sequence>MHATPPTGFRAPKMSKRVFWFFLNQCCYFFFCSTNVRLGPLNVLLYVKSASPLLSSFLGSKVPLGIYAFVHILTVPSRISELDIDFVVDQSDLLL</sequence>
<dbReference type="Proteomes" id="UP000694892">
    <property type="component" value="Chromosome 1S"/>
</dbReference>
<evidence type="ECO:0000313" key="2">
    <source>
        <dbReference type="Proteomes" id="UP000694892"/>
    </source>
</evidence>
<organism evidence="1 2">
    <name type="scientific">Xenopus laevis</name>
    <name type="common">African clawed frog</name>
    <dbReference type="NCBI Taxonomy" id="8355"/>
    <lineage>
        <taxon>Eukaryota</taxon>
        <taxon>Metazoa</taxon>
        <taxon>Chordata</taxon>
        <taxon>Craniata</taxon>
        <taxon>Vertebrata</taxon>
        <taxon>Euteleostomi</taxon>
        <taxon>Amphibia</taxon>
        <taxon>Batrachia</taxon>
        <taxon>Anura</taxon>
        <taxon>Pipoidea</taxon>
        <taxon>Pipidae</taxon>
        <taxon>Xenopodinae</taxon>
        <taxon>Xenopus</taxon>
        <taxon>Xenopus</taxon>
    </lineage>
</organism>
<protein>
    <submittedName>
        <fullName evidence="1">Uncharacterized protein</fullName>
    </submittedName>
</protein>
<name>A0A974DWN0_XENLA</name>